<dbReference type="Pfam" id="PF03496">
    <property type="entry name" value="ADPrib_exo_Tox"/>
    <property type="match status" value="1"/>
</dbReference>
<protein>
    <recommendedName>
        <fullName evidence="1">ADP ribosyltransferase domain-containing protein</fullName>
    </recommendedName>
</protein>
<accession>A0A3A6TC76</accession>
<sequence length="278" mass="31512">MIIDYKTELIHEHTAINCVSEFLAEACNALESSTSSKDIEDFDLPIGVILQCIANSHKLDYIRLAKNSRSKQYQIIKEFDGAFKPRHQKAVALYQSASRDKIIDGLKPHQYIHQYLLNSQEVTSAQTQSAQIVVKHLDEAFDISKQYLSLSKGQRLYRGVSISEKELQKYIDSSEGGQPFVNTNYMSTSLSESIAKAFSALSYLGKLRIEPDVANDLTDIVLVLTNRKEELPFIVPDALKKVNHNQGQMEVLLPRDIQLLPTHFEFDEFNAKIYADIV</sequence>
<dbReference type="AlphaFoldDB" id="A0A3A6TC76"/>
<dbReference type="InterPro" id="IPR003540">
    <property type="entry name" value="ADP-ribosyltransferase"/>
</dbReference>
<evidence type="ECO:0000259" key="1">
    <source>
        <dbReference type="Pfam" id="PF03496"/>
    </source>
</evidence>
<dbReference type="RefSeq" id="WP_121855114.1">
    <property type="nucleotide sequence ID" value="NZ_JAKILH010000195.1"/>
</dbReference>
<comment type="caution">
    <text evidence="2">The sequence shown here is derived from an EMBL/GenBank/DDBJ whole genome shotgun (WGS) entry which is preliminary data.</text>
</comment>
<dbReference type="Proteomes" id="UP000273022">
    <property type="component" value="Unassembled WGS sequence"/>
</dbReference>
<dbReference type="GO" id="GO:0005576">
    <property type="term" value="C:extracellular region"/>
    <property type="evidence" value="ECO:0007669"/>
    <property type="project" value="InterPro"/>
</dbReference>
<organism evidence="2 3">
    <name type="scientific">Parashewanella spongiae</name>
    <dbReference type="NCBI Taxonomy" id="342950"/>
    <lineage>
        <taxon>Bacteria</taxon>
        <taxon>Pseudomonadati</taxon>
        <taxon>Pseudomonadota</taxon>
        <taxon>Gammaproteobacteria</taxon>
        <taxon>Alteromonadales</taxon>
        <taxon>Shewanellaceae</taxon>
        <taxon>Parashewanella</taxon>
    </lineage>
</organism>
<evidence type="ECO:0000313" key="3">
    <source>
        <dbReference type="Proteomes" id="UP000273022"/>
    </source>
</evidence>
<dbReference type="Gene3D" id="3.90.176.10">
    <property type="entry name" value="Toxin ADP-ribosyltransferase, Chain A, domain 1"/>
    <property type="match status" value="1"/>
</dbReference>
<dbReference type="SUPFAM" id="SSF56399">
    <property type="entry name" value="ADP-ribosylation"/>
    <property type="match status" value="1"/>
</dbReference>
<reference evidence="2 3" key="1">
    <citation type="submission" date="2018-09" db="EMBL/GenBank/DDBJ databases">
        <title>Phylogeny of the Shewanellaceae, and recommendation for two new genera, Pseudoshewanella and Parashewanella.</title>
        <authorList>
            <person name="Wang G."/>
        </authorList>
    </citation>
    <scope>NUCLEOTIDE SEQUENCE [LARGE SCALE GENOMIC DNA]</scope>
    <source>
        <strain evidence="2 3">KCTC 22492</strain>
    </source>
</reference>
<gene>
    <name evidence="2" type="ORF">D5R81_18750</name>
</gene>
<evidence type="ECO:0000313" key="2">
    <source>
        <dbReference type="EMBL" id="RJY05104.1"/>
    </source>
</evidence>
<keyword evidence="3" id="KW-1185">Reference proteome</keyword>
<feature type="domain" description="ADP ribosyltransferase" evidence="1">
    <location>
        <begin position="111"/>
        <end position="258"/>
    </location>
</feature>
<dbReference type="PROSITE" id="PS51996">
    <property type="entry name" value="TR_MART"/>
    <property type="match status" value="1"/>
</dbReference>
<name>A0A3A6TC76_9GAMM</name>
<dbReference type="EMBL" id="QYYH01000194">
    <property type="protein sequence ID" value="RJY05104.1"/>
    <property type="molecule type" value="Genomic_DNA"/>
</dbReference>
<proteinExistence type="predicted"/>